<name>E4XRL9_OIKDI</name>
<dbReference type="Proteomes" id="UP000001307">
    <property type="component" value="Unassembled WGS sequence"/>
</dbReference>
<dbReference type="InParanoid" id="E4XRL9"/>
<gene>
    <name evidence="1" type="ORF">GSOID_T00001806001</name>
</gene>
<protein>
    <submittedName>
        <fullName evidence="1">Uncharacterized protein</fullName>
    </submittedName>
</protein>
<sequence length="95" mass="10593">MTLPIHYLVKWILRDLANAFSLHTPNLFDGNGDFEYPIDGPPANLAATDCTFIITPANGAEKIYIMALPNIGVDQNPNKYITVKVENNYKKIVKS</sequence>
<dbReference type="EMBL" id="FN653121">
    <property type="protein sequence ID" value="CBY12435.1"/>
    <property type="molecule type" value="Genomic_DNA"/>
</dbReference>
<accession>E4XRL9</accession>
<evidence type="ECO:0000313" key="2">
    <source>
        <dbReference type="Proteomes" id="UP000001307"/>
    </source>
</evidence>
<proteinExistence type="predicted"/>
<dbReference type="AlphaFoldDB" id="E4XRL9"/>
<evidence type="ECO:0000313" key="1">
    <source>
        <dbReference type="EMBL" id="CBY12435.1"/>
    </source>
</evidence>
<keyword evidence="2" id="KW-1185">Reference proteome</keyword>
<organism evidence="1">
    <name type="scientific">Oikopleura dioica</name>
    <name type="common">Tunicate</name>
    <dbReference type="NCBI Taxonomy" id="34765"/>
    <lineage>
        <taxon>Eukaryota</taxon>
        <taxon>Metazoa</taxon>
        <taxon>Chordata</taxon>
        <taxon>Tunicata</taxon>
        <taxon>Appendicularia</taxon>
        <taxon>Copelata</taxon>
        <taxon>Oikopleuridae</taxon>
        <taxon>Oikopleura</taxon>
    </lineage>
</organism>
<reference evidence="1" key="1">
    <citation type="journal article" date="2010" name="Science">
        <title>Plasticity of animal genome architecture unmasked by rapid evolution of a pelagic tunicate.</title>
        <authorList>
            <person name="Denoeud F."/>
            <person name="Henriet S."/>
            <person name="Mungpakdee S."/>
            <person name="Aury J.M."/>
            <person name="Da Silva C."/>
            <person name="Brinkmann H."/>
            <person name="Mikhaleva J."/>
            <person name="Olsen L.C."/>
            <person name="Jubin C."/>
            <person name="Canestro C."/>
            <person name="Bouquet J.M."/>
            <person name="Danks G."/>
            <person name="Poulain J."/>
            <person name="Campsteijn C."/>
            <person name="Adamski M."/>
            <person name="Cross I."/>
            <person name="Yadetie F."/>
            <person name="Muffato M."/>
            <person name="Louis A."/>
            <person name="Butcher S."/>
            <person name="Tsagkogeorga G."/>
            <person name="Konrad A."/>
            <person name="Singh S."/>
            <person name="Jensen M.F."/>
            <person name="Cong E.H."/>
            <person name="Eikeseth-Otteraa H."/>
            <person name="Noel B."/>
            <person name="Anthouard V."/>
            <person name="Porcel B.M."/>
            <person name="Kachouri-Lafond R."/>
            <person name="Nishino A."/>
            <person name="Ugolini M."/>
            <person name="Chourrout P."/>
            <person name="Nishida H."/>
            <person name="Aasland R."/>
            <person name="Huzurbazar S."/>
            <person name="Westhof E."/>
            <person name="Delsuc F."/>
            <person name="Lehrach H."/>
            <person name="Reinhardt R."/>
            <person name="Weissenbach J."/>
            <person name="Roy S.W."/>
            <person name="Artiguenave F."/>
            <person name="Postlethwait J.H."/>
            <person name="Manak J.R."/>
            <person name="Thompson E.M."/>
            <person name="Jaillon O."/>
            <person name="Du Pasquier L."/>
            <person name="Boudinot P."/>
            <person name="Liberles D.A."/>
            <person name="Volff J.N."/>
            <person name="Philippe H."/>
            <person name="Lenhard B."/>
            <person name="Roest Crollius H."/>
            <person name="Wincker P."/>
            <person name="Chourrout D."/>
        </authorList>
    </citation>
    <scope>NUCLEOTIDE SEQUENCE [LARGE SCALE GENOMIC DNA]</scope>
</reference>